<evidence type="ECO:0000313" key="2">
    <source>
        <dbReference type="EMBL" id="AGO47181.1"/>
    </source>
</evidence>
<dbReference type="Proteomes" id="UP000014729">
    <property type="component" value="Segment"/>
</dbReference>
<accession>M4SLA5</accession>
<protein>
    <submittedName>
        <fullName evidence="1">Uncharacterized protein</fullName>
    </submittedName>
</protein>
<reference evidence="2 3" key="2">
    <citation type="journal article" date="2013" name="Proc. Natl. Acad. Sci. U.S.A.">
        <title>Twelve previously unknown phage genera are ubiquitous in global oceans.</title>
        <authorList>
            <person name="Holmfeldt K."/>
            <person name="Solonenko N."/>
            <person name="Shah M."/>
            <person name="Corrier K."/>
            <person name="Riemann L."/>
            <person name="Verberkmoes N.C."/>
            <person name="Sullivan M.B."/>
        </authorList>
    </citation>
    <scope>NUCLEOTIDE SEQUENCE [LARGE SCALE GENOMIC DNA]</scope>
    <source>
        <strain evidence="2">PhiST</strain>
    </source>
</reference>
<dbReference type="RefSeq" id="YP_007673446.1">
    <property type="nucleotide sequence ID" value="NC_020842.1"/>
</dbReference>
<dbReference type="EMBL" id="HQ634192">
    <property type="protein sequence ID" value="AGH56763.1"/>
    <property type="molecule type" value="Genomic_DNA"/>
</dbReference>
<evidence type="ECO:0000313" key="4">
    <source>
        <dbReference type="Proteomes" id="UP000203074"/>
    </source>
</evidence>
<dbReference type="Proteomes" id="UP000203074">
    <property type="component" value="Segment"/>
</dbReference>
<organism evidence="1 4">
    <name type="scientific">Cellulophaga phage phiST</name>
    <dbReference type="NCBI Taxonomy" id="756282"/>
    <lineage>
        <taxon>Viruses</taxon>
        <taxon>Duplodnaviria</taxon>
        <taxon>Heunggongvirae</taxon>
        <taxon>Uroviricota</taxon>
        <taxon>Caudoviricetes</taxon>
        <taxon>Cbastvirus</taxon>
        <taxon>Cbastvirus ST</taxon>
    </lineage>
</organism>
<evidence type="ECO:0000313" key="1">
    <source>
        <dbReference type="EMBL" id="AGH56763.1"/>
    </source>
</evidence>
<reference evidence="3" key="3">
    <citation type="submission" date="2013-03" db="EMBL/GenBank/DDBJ databases">
        <title>The Cellulophaga phages: a novel, diverse, and globally ubiquitous model system.</title>
        <authorList>
            <person name="Holmfeldt K."/>
            <person name="Solonenko N."/>
            <person name="Shah M."/>
            <person name="Corrier K."/>
            <person name="Riemann L."/>
            <person name="VerBerkmoes N.C."/>
            <person name="Sullivan M.B."/>
        </authorList>
    </citation>
    <scope>NUCLEOTIDE SEQUENCE [LARGE SCALE GENOMIC DNA]</scope>
</reference>
<gene>
    <name evidence="1" type="ORF">CGPG_00065</name>
    <name evidence="2" type="ORF">PhiST_gp042</name>
</gene>
<dbReference type="GeneID" id="15009963"/>
<dbReference type="KEGG" id="vg:15009963"/>
<keyword evidence="4" id="KW-1185">Reference proteome</keyword>
<dbReference type="EMBL" id="KC821604">
    <property type="protein sequence ID" value="AGO47181.1"/>
    <property type="molecule type" value="Genomic_DNA"/>
</dbReference>
<reference evidence="1 4" key="1">
    <citation type="submission" date="2010-11" db="EMBL/GenBank/DDBJ databases">
        <title>The Genome Sequence of Cellulophaga phage phiST.</title>
        <authorList>
            <consortium name="The Broad Institute Genome Sequencing Platform"/>
            <person name="Henn M.R."/>
            <person name="Reimann L."/>
            <person name="Holmfelt K."/>
            <person name="Levin J."/>
            <person name="Malboeuf C."/>
            <person name="Casali M."/>
            <person name="Russ C."/>
            <person name="Lennon N."/>
            <person name="Chapman S.B."/>
            <person name="Erlich R."/>
            <person name="Young S.K."/>
            <person name="Yandava C."/>
            <person name="Zeng Q."/>
            <person name="Alvarado L."/>
            <person name="Anderson S."/>
            <person name="Berlin A."/>
            <person name="Chen Z."/>
            <person name="Freedman E."/>
            <person name="Gellesch M."/>
            <person name="Goldberg J."/>
            <person name="Green L."/>
            <person name="Griggs A."/>
            <person name="Gujja S."/>
            <person name="Heilman E.R."/>
            <person name="Heiman D."/>
            <person name="Hollinger A."/>
            <person name="Howarth C."/>
            <person name="Larson L."/>
            <person name="Mehta T."/>
            <person name="Pearson M."/>
            <person name="Roberts A."/>
            <person name="Ryan E."/>
            <person name="Saif S."/>
            <person name="Shea T."/>
            <person name="Shenoy N."/>
            <person name="Sisk P."/>
            <person name="Stolte C."/>
            <person name="Sykes S."/>
            <person name="White J."/>
            <person name="Haas B."/>
            <person name="Nusbaum C."/>
            <person name="Birren B."/>
        </authorList>
    </citation>
    <scope>NUCLEOTIDE SEQUENCE [LARGE SCALE GENOMIC DNA]</scope>
    <source>
        <strain evidence="1">PhiST</strain>
        <strain evidence="4">phiST</strain>
    </source>
</reference>
<evidence type="ECO:0000313" key="3">
    <source>
        <dbReference type="Proteomes" id="UP000014729"/>
    </source>
</evidence>
<sequence length="259" mass="30114">MDFYVIPPLQNLDLMNYGDRYFCLAQLYLKNKAYRDFFKERVARGCWVTLDNGAGDHDIVSREKVLEIARELQPSELIPLDILFNKDQTLENLDWTIHQMQDDPLLCNIQILACPQGETLDRWIECFEKMSSMDEVSTIGMSKLAIPFAITGVKFGDENIGRSRNLMYSILKLRGLLTKPMHFLGAGEVDEFEMYKKDPLCRSTDSCFSVWGGMNDQYFSSESYKRIPTPKDYFERSIDPKSLFCICQNIVYLRELLKK</sequence>
<proteinExistence type="predicted"/>
<name>M4SLA5_9CAUD</name>